<organism evidence="1">
    <name type="scientific">viral metagenome</name>
    <dbReference type="NCBI Taxonomy" id="1070528"/>
    <lineage>
        <taxon>unclassified sequences</taxon>
        <taxon>metagenomes</taxon>
        <taxon>organismal metagenomes</taxon>
    </lineage>
</organism>
<protein>
    <submittedName>
        <fullName evidence="1">Uncharacterized protein</fullName>
    </submittedName>
</protein>
<accession>A0A6C0LN32</accession>
<dbReference type="EMBL" id="MN740512">
    <property type="protein sequence ID" value="QHU30682.1"/>
    <property type="molecule type" value="Genomic_DNA"/>
</dbReference>
<dbReference type="AlphaFoldDB" id="A0A6C0LN32"/>
<sequence>MVESTCDGKTVVRLGLMLITEVLQERYPMVSAGELVVDIGCEETVRRSELSAFASPTDDMHRTEGIIVSLNGGTTALLSVQTHDFFPFFVLHIALYESFVEVRRLTLDQLLDRRDVVCSTPVLDLEIPRVPRATEPSSYGILPDEDLISLEQDHRGVRLHFLLTKRLVEWLTIVVRQ</sequence>
<name>A0A6C0LN32_9ZZZZ</name>
<evidence type="ECO:0000313" key="1">
    <source>
        <dbReference type="EMBL" id="QHU30682.1"/>
    </source>
</evidence>
<proteinExistence type="predicted"/>
<reference evidence="1" key="1">
    <citation type="journal article" date="2020" name="Nature">
        <title>Giant virus diversity and host interactions through global metagenomics.</title>
        <authorList>
            <person name="Schulz F."/>
            <person name="Roux S."/>
            <person name="Paez-Espino D."/>
            <person name="Jungbluth S."/>
            <person name="Walsh D.A."/>
            <person name="Denef V.J."/>
            <person name="McMahon K.D."/>
            <person name="Konstantinidis K.T."/>
            <person name="Eloe-Fadrosh E.A."/>
            <person name="Kyrpides N.C."/>
            <person name="Woyke T."/>
        </authorList>
    </citation>
    <scope>NUCLEOTIDE SEQUENCE</scope>
    <source>
        <strain evidence="1">GVMAG-M-3300027833-19</strain>
    </source>
</reference>